<dbReference type="Gene3D" id="1.25.40.10">
    <property type="entry name" value="Tetratricopeptide repeat domain"/>
    <property type="match status" value="2"/>
</dbReference>
<evidence type="ECO:0000256" key="1">
    <source>
        <dbReference type="SAM" id="MobiDB-lite"/>
    </source>
</evidence>
<reference evidence="3 4" key="1">
    <citation type="submission" date="2024-05" db="EMBL/GenBank/DDBJ databases">
        <title>Genome sequencing of Marine Estuary Bacteria, Shewanella vesiculosa and S. baltica, and Pseudomonas syringae.</title>
        <authorList>
            <person name="Gurung A."/>
            <person name="Maclea K.S."/>
        </authorList>
    </citation>
    <scope>NUCLEOTIDE SEQUENCE [LARGE SCALE GENOMIC DNA]</scope>
    <source>
        <strain evidence="3 4">1A</strain>
    </source>
</reference>
<evidence type="ECO:0000256" key="2">
    <source>
        <dbReference type="SAM" id="Phobius"/>
    </source>
</evidence>
<keyword evidence="4" id="KW-1185">Reference proteome</keyword>
<dbReference type="InterPro" id="IPR019734">
    <property type="entry name" value="TPR_rpt"/>
</dbReference>
<feature type="transmembrane region" description="Helical" evidence="2">
    <location>
        <begin position="47"/>
        <end position="68"/>
    </location>
</feature>
<accession>A0ABV0FQQ4</accession>
<dbReference type="RefSeq" id="WP_347690373.1">
    <property type="nucleotide sequence ID" value="NZ_JBDPZN010000004.1"/>
</dbReference>
<keyword evidence="2" id="KW-1133">Transmembrane helix</keyword>
<dbReference type="SMART" id="SM00028">
    <property type="entry name" value="TPR"/>
    <property type="match status" value="3"/>
</dbReference>
<organism evidence="3 4">
    <name type="scientific">Shewanella vesiculosa</name>
    <dbReference type="NCBI Taxonomy" id="518738"/>
    <lineage>
        <taxon>Bacteria</taxon>
        <taxon>Pseudomonadati</taxon>
        <taxon>Pseudomonadota</taxon>
        <taxon>Gammaproteobacteria</taxon>
        <taxon>Alteromonadales</taxon>
        <taxon>Shewanellaceae</taxon>
        <taxon>Shewanella</taxon>
    </lineage>
</organism>
<keyword evidence="2" id="KW-0812">Transmembrane</keyword>
<dbReference type="Proteomes" id="UP001477278">
    <property type="component" value="Unassembled WGS sequence"/>
</dbReference>
<name>A0ABV0FQQ4_9GAMM</name>
<dbReference type="Pfam" id="PF13432">
    <property type="entry name" value="TPR_16"/>
    <property type="match status" value="2"/>
</dbReference>
<dbReference type="InterPro" id="IPR011990">
    <property type="entry name" value="TPR-like_helical_dom_sf"/>
</dbReference>
<keyword evidence="2" id="KW-0472">Membrane</keyword>
<protein>
    <submittedName>
        <fullName evidence="3">Tetratricopeptide repeat protein</fullName>
    </submittedName>
</protein>
<evidence type="ECO:0000313" key="3">
    <source>
        <dbReference type="EMBL" id="MEO3683164.1"/>
    </source>
</evidence>
<sequence>MSVIINMLKDLEQRQQPETDNPSTQAVGEFVRPQIQYQTVAKSRSPLISLIVVAVLLIPTLWFGVSMYRQANMQIANQPKAISDAASTDTESLTLSQALNHNDLVTEPSELALNAGSVMPPISAEASNQLISADTAQDNMPVTNETSLTDLTQVDTASKGEAEQIDTSSPSAQQASVQEPETVNSHTVVAATVASKTAADKVSVSSANEPIPDQIASNQMAQNNPASNNADTAKAITATQSSGSSEAAVVEKKPVQMSVKEVVISKAQMAQLQYRKGMDAEQARRLDDAAGYYLEAIILQPSLHKARIQLVEIYYAQNNMTTAMGLLESGISMFPQQWEFYVILSRIQTEIKAYDAALATLAMIPDNSTWARDKWIAQTDLAQTSKNFTLAEAAYRNLLVSESTQSRWWMGLAYALDSQTKYSQAAQAYRSALSYEGLSTSAMTFIEKRLDQLGENR</sequence>
<feature type="region of interest" description="Disordered" evidence="1">
    <location>
        <begin position="158"/>
        <end position="184"/>
    </location>
</feature>
<proteinExistence type="predicted"/>
<dbReference type="SUPFAM" id="SSF48452">
    <property type="entry name" value="TPR-like"/>
    <property type="match status" value="1"/>
</dbReference>
<comment type="caution">
    <text evidence="3">The sequence shown here is derived from an EMBL/GenBank/DDBJ whole genome shotgun (WGS) entry which is preliminary data.</text>
</comment>
<dbReference type="EMBL" id="JBDPZN010000004">
    <property type="protein sequence ID" value="MEO3683164.1"/>
    <property type="molecule type" value="Genomic_DNA"/>
</dbReference>
<feature type="compositionally biased region" description="Polar residues" evidence="1">
    <location>
        <begin position="165"/>
        <end position="181"/>
    </location>
</feature>
<evidence type="ECO:0000313" key="4">
    <source>
        <dbReference type="Proteomes" id="UP001477278"/>
    </source>
</evidence>
<gene>
    <name evidence="3" type="ORF">ABHN84_12775</name>
</gene>